<dbReference type="InterPro" id="IPR035996">
    <property type="entry name" value="4pyrrol_Methylase_sf"/>
</dbReference>
<dbReference type="Gene3D" id="3.30.950.10">
    <property type="entry name" value="Methyltransferase, Cobalt-precorrin-4 Transmethylase, Domain 2"/>
    <property type="match status" value="1"/>
</dbReference>
<dbReference type="InterPro" id="IPR036108">
    <property type="entry name" value="4pyrrol_syn_uPrphyn_synt_sf"/>
</dbReference>
<feature type="domain" description="Tetrapyrrole biosynthesis uroporphyrinogen III synthase" evidence="8">
    <location>
        <begin position="266"/>
        <end position="494"/>
    </location>
</feature>
<dbReference type="Pfam" id="PF02602">
    <property type="entry name" value="HEM4"/>
    <property type="match status" value="1"/>
</dbReference>
<dbReference type="GO" id="GO:0004851">
    <property type="term" value="F:uroporphyrin-III C-methyltransferase activity"/>
    <property type="evidence" value="ECO:0007669"/>
    <property type="project" value="UniProtKB-EC"/>
</dbReference>
<evidence type="ECO:0000313" key="9">
    <source>
        <dbReference type="EMBL" id="MBC2575324.1"/>
    </source>
</evidence>
<dbReference type="Gene3D" id="3.40.50.10090">
    <property type="match status" value="2"/>
</dbReference>
<dbReference type="Proteomes" id="UP000713904">
    <property type="component" value="Unassembled WGS sequence"/>
</dbReference>
<evidence type="ECO:0000259" key="8">
    <source>
        <dbReference type="Pfam" id="PF02602"/>
    </source>
</evidence>
<dbReference type="NCBIfam" id="NF004790">
    <property type="entry name" value="PRK06136.1"/>
    <property type="match status" value="1"/>
</dbReference>
<dbReference type="GO" id="GO:0032259">
    <property type="term" value="P:methylation"/>
    <property type="evidence" value="ECO:0007669"/>
    <property type="project" value="UniProtKB-KW"/>
</dbReference>
<dbReference type="PROSITE" id="PS00839">
    <property type="entry name" value="SUMT_1"/>
    <property type="match status" value="1"/>
</dbReference>
<evidence type="ECO:0000259" key="7">
    <source>
        <dbReference type="Pfam" id="PF00590"/>
    </source>
</evidence>
<proteinExistence type="inferred from homology"/>
<dbReference type="NCBIfam" id="TIGR01469">
    <property type="entry name" value="cobA_cysG_Cterm"/>
    <property type="match status" value="1"/>
</dbReference>
<dbReference type="InterPro" id="IPR050161">
    <property type="entry name" value="Siro_Cobalamin_biosynth"/>
</dbReference>
<dbReference type="InterPro" id="IPR014777">
    <property type="entry name" value="4pyrrole_Mease_sub1"/>
</dbReference>
<evidence type="ECO:0000256" key="2">
    <source>
        <dbReference type="ARBA" id="ARBA00022603"/>
    </source>
</evidence>
<keyword evidence="3 6" id="KW-0808">Transferase</keyword>
<dbReference type="PROSITE" id="PS00840">
    <property type="entry name" value="SUMT_2"/>
    <property type="match status" value="1"/>
</dbReference>
<dbReference type="CDD" id="cd11642">
    <property type="entry name" value="SUMT"/>
    <property type="match status" value="1"/>
</dbReference>
<dbReference type="Pfam" id="PF00590">
    <property type="entry name" value="TP_methylase"/>
    <property type="match status" value="1"/>
</dbReference>
<comment type="similarity">
    <text evidence="6">Belongs to the precorrin methyltransferase family.</text>
</comment>
<evidence type="ECO:0000256" key="5">
    <source>
        <dbReference type="ARBA" id="ARBA00023244"/>
    </source>
</evidence>
<evidence type="ECO:0000256" key="1">
    <source>
        <dbReference type="ARBA" id="ARBA00012162"/>
    </source>
</evidence>
<dbReference type="InterPro" id="IPR006366">
    <property type="entry name" value="CobA/CysG_C"/>
</dbReference>
<name>A0ABR6TIT0_9FIRM</name>
<dbReference type="InterPro" id="IPR003043">
    <property type="entry name" value="Uropor_MeTrfase_CS"/>
</dbReference>
<sequence>MMSKVYLVGAGPGDRGLITIKGLECLKKADVIIYDRLVNKELLDYRKKECELFFVGKESSNHILPQNEINHKILEEAKQGKIVVRLKGGDPYVFGRGGEEAEILYDNDVDFEVVPGVTSAIGGLAYAGIPVTHRDYASSFHVVTGHSKYDDNLDINWPALAKEKGTVIFLMGIGNIKHITKMLIENGRDPNTPVAFVSWATKYDQKTVKSSLEKAYLLVEEKKVKSPALFVVGEVVALTKKLGFFEKRPLFGKSIAITRTRAKNSELRYKLENLGARVIEIPTIQIEGIEVEKEYLKKMIKNNDYIAFTSQHSVKYFFNALRKHRIDKRILAGSKICSIGEATTSEIEGKDIYPDIIADNFYANSLADKIIDDIKINGNNRIMYPCSEIAPGDFEEKLNENGAVVHRLNIYSNKVNLAAKEEVINIFENDKIDYITFTSSSTFNNLVELIGKENIEKLKMIKKVSIGSITSKNMTYSGINPDLESDKANINSLVDIILSDVEKNF</sequence>
<keyword evidence="10" id="KW-1185">Reference proteome</keyword>
<dbReference type="InterPro" id="IPR014776">
    <property type="entry name" value="4pyrrole_Mease_sub2"/>
</dbReference>
<keyword evidence="4" id="KW-0949">S-adenosyl-L-methionine</keyword>
<keyword evidence="2 6" id="KW-0489">Methyltransferase</keyword>
<feature type="domain" description="Tetrapyrrole methylase" evidence="7">
    <location>
        <begin position="4"/>
        <end position="214"/>
    </location>
</feature>
<dbReference type="SUPFAM" id="SSF69618">
    <property type="entry name" value="HemD-like"/>
    <property type="match status" value="1"/>
</dbReference>
<protein>
    <recommendedName>
        <fullName evidence="1">uroporphyrinogen-III C-methyltransferase</fullName>
        <ecNumber evidence="1">2.1.1.107</ecNumber>
    </recommendedName>
</protein>
<evidence type="ECO:0000313" key="10">
    <source>
        <dbReference type="Proteomes" id="UP000713904"/>
    </source>
</evidence>
<gene>
    <name evidence="9" type="primary">cobA</name>
    <name evidence="9" type="ORF">HLB29_01325</name>
</gene>
<dbReference type="PANTHER" id="PTHR45790:SF3">
    <property type="entry name" value="S-ADENOSYL-L-METHIONINE-DEPENDENT UROPORPHYRINOGEN III METHYLTRANSFERASE, CHLOROPLASTIC"/>
    <property type="match status" value="1"/>
</dbReference>
<dbReference type="EC" id="2.1.1.107" evidence="1"/>
<dbReference type="PANTHER" id="PTHR45790">
    <property type="entry name" value="SIROHEME SYNTHASE-RELATED"/>
    <property type="match status" value="1"/>
</dbReference>
<evidence type="ECO:0000256" key="4">
    <source>
        <dbReference type="ARBA" id="ARBA00022691"/>
    </source>
</evidence>
<keyword evidence="5" id="KW-0627">Porphyrin biosynthesis</keyword>
<organism evidence="9 10">
    <name type="scientific">Peptostreptococcus canis</name>
    <dbReference type="NCBI Taxonomy" id="1159213"/>
    <lineage>
        <taxon>Bacteria</taxon>
        <taxon>Bacillati</taxon>
        <taxon>Bacillota</taxon>
        <taxon>Clostridia</taxon>
        <taxon>Peptostreptococcales</taxon>
        <taxon>Peptostreptococcaceae</taxon>
        <taxon>Peptostreptococcus</taxon>
    </lineage>
</organism>
<dbReference type="EMBL" id="JABGBW010000001">
    <property type="protein sequence ID" value="MBC2575324.1"/>
    <property type="molecule type" value="Genomic_DNA"/>
</dbReference>
<dbReference type="Gene3D" id="3.40.1010.10">
    <property type="entry name" value="Cobalt-precorrin-4 Transmethylase, Domain 1"/>
    <property type="match status" value="1"/>
</dbReference>
<evidence type="ECO:0000256" key="3">
    <source>
        <dbReference type="ARBA" id="ARBA00022679"/>
    </source>
</evidence>
<evidence type="ECO:0000256" key="6">
    <source>
        <dbReference type="RuleBase" id="RU003960"/>
    </source>
</evidence>
<dbReference type="CDD" id="cd06578">
    <property type="entry name" value="HemD"/>
    <property type="match status" value="1"/>
</dbReference>
<accession>A0ABR6TIT0</accession>
<comment type="caution">
    <text evidence="9">The sequence shown here is derived from an EMBL/GenBank/DDBJ whole genome shotgun (WGS) entry which is preliminary data.</text>
</comment>
<reference evidence="9 10" key="1">
    <citation type="submission" date="2020-05" db="EMBL/GenBank/DDBJ databases">
        <title>Draft genome of xy-202 and genomic insight in genome of the genus Peptostreptococcus.</title>
        <authorList>
            <person name="Zhang Z."/>
        </authorList>
    </citation>
    <scope>NUCLEOTIDE SEQUENCE [LARGE SCALE GENOMIC DNA]</scope>
    <source>
        <strain evidence="9 10">DSM 27025</strain>
    </source>
</reference>
<dbReference type="SUPFAM" id="SSF53790">
    <property type="entry name" value="Tetrapyrrole methylase"/>
    <property type="match status" value="1"/>
</dbReference>
<dbReference type="InterPro" id="IPR000878">
    <property type="entry name" value="4pyrrol_Mease"/>
</dbReference>
<dbReference type="InterPro" id="IPR003754">
    <property type="entry name" value="4pyrrol_synth_uPrphyn_synth"/>
</dbReference>
<dbReference type="RefSeq" id="WP_185623357.1">
    <property type="nucleotide sequence ID" value="NZ_JABGBW010000001.1"/>
</dbReference>